<protein>
    <submittedName>
        <fullName evidence="2">Uncharacterized protein</fullName>
    </submittedName>
</protein>
<sequence>MPLPLTATAEEPEPIDHKELGLLALEYAEDLPPYSEAKPAVLLQAIAHLLLAQIEQRAETDRAIAEILAAVTPPEPFTLNVQAPAEPDPAEAPKPRPRPSRQKETPSS</sequence>
<evidence type="ECO:0000313" key="2">
    <source>
        <dbReference type="EMBL" id="GAA2230020.1"/>
    </source>
</evidence>
<gene>
    <name evidence="2" type="ORF">GCM10009851_13440</name>
</gene>
<dbReference type="EMBL" id="BAAAQY010000003">
    <property type="protein sequence ID" value="GAA2230020.1"/>
    <property type="molecule type" value="Genomic_DNA"/>
</dbReference>
<proteinExistence type="predicted"/>
<dbReference type="RefSeq" id="WP_259478842.1">
    <property type="nucleotide sequence ID" value="NZ_BAAAQY010000003.1"/>
</dbReference>
<comment type="caution">
    <text evidence="2">The sequence shown here is derived from an EMBL/GenBank/DDBJ whole genome shotgun (WGS) entry which is preliminary data.</text>
</comment>
<dbReference type="Proteomes" id="UP001500929">
    <property type="component" value="Unassembled WGS sequence"/>
</dbReference>
<accession>A0ABN3DFR5</accession>
<evidence type="ECO:0000313" key="3">
    <source>
        <dbReference type="Proteomes" id="UP001500929"/>
    </source>
</evidence>
<evidence type="ECO:0000256" key="1">
    <source>
        <dbReference type="SAM" id="MobiDB-lite"/>
    </source>
</evidence>
<keyword evidence="3" id="KW-1185">Reference proteome</keyword>
<organism evidence="2 3">
    <name type="scientific">Herbiconiux moechotypicola</name>
    <dbReference type="NCBI Taxonomy" id="637393"/>
    <lineage>
        <taxon>Bacteria</taxon>
        <taxon>Bacillati</taxon>
        <taxon>Actinomycetota</taxon>
        <taxon>Actinomycetes</taxon>
        <taxon>Micrococcales</taxon>
        <taxon>Microbacteriaceae</taxon>
        <taxon>Herbiconiux</taxon>
    </lineage>
</organism>
<name>A0ABN3DFR5_9MICO</name>
<feature type="region of interest" description="Disordered" evidence="1">
    <location>
        <begin position="75"/>
        <end position="108"/>
    </location>
</feature>
<reference evidence="2 3" key="1">
    <citation type="journal article" date="2019" name="Int. J. Syst. Evol. Microbiol.">
        <title>The Global Catalogue of Microorganisms (GCM) 10K type strain sequencing project: providing services to taxonomists for standard genome sequencing and annotation.</title>
        <authorList>
            <consortium name="The Broad Institute Genomics Platform"/>
            <consortium name="The Broad Institute Genome Sequencing Center for Infectious Disease"/>
            <person name="Wu L."/>
            <person name="Ma J."/>
        </authorList>
    </citation>
    <scope>NUCLEOTIDE SEQUENCE [LARGE SCALE GENOMIC DNA]</scope>
    <source>
        <strain evidence="2 3">JCM 16117</strain>
    </source>
</reference>